<dbReference type="GO" id="GO:0005506">
    <property type="term" value="F:iron ion binding"/>
    <property type="evidence" value="ECO:0007669"/>
    <property type="project" value="TreeGrafter"/>
</dbReference>
<dbReference type="PANTHER" id="PTHR43011">
    <property type="entry name" value="IRON-SULFUR CLUSTER ASSEMBLY 2 HOMOLOG, MITOCHONDRIAL"/>
    <property type="match status" value="1"/>
</dbReference>
<evidence type="ECO:0000313" key="4">
    <source>
        <dbReference type="Proteomes" id="UP000267251"/>
    </source>
</evidence>
<dbReference type="GO" id="GO:0016226">
    <property type="term" value="P:iron-sulfur cluster assembly"/>
    <property type="evidence" value="ECO:0007669"/>
    <property type="project" value="InterPro"/>
</dbReference>
<organism evidence="3 4">
    <name type="scientific">Piptocephalis cylindrospora</name>
    <dbReference type="NCBI Taxonomy" id="1907219"/>
    <lineage>
        <taxon>Eukaryota</taxon>
        <taxon>Fungi</taxon>
        <taxon>Fungi incertae sedis</taxon>
        <taxon>Zoopagomycota</taxon>
        <taxon>Zoopagomycotina</taxon>
        <taxon>Zoopagomycetes</taxon>
        <taxon>Zoopagales</taxon>
        <taxon>Piptocephalidaceae</taxon>
        <taxon>Piptocephalis</taxon>
    </lineage>
</organism>
<dbReference type="EMBL" id="KZ987738">
    <property type="protein sequence ID" value="RKP15356.1"/>
    <property type="molecule type" value="Genomic_DNA"/>
</dbReference>
<dbReference type="SUPFAM" id="SSF89360">
    <property type="entry name" value="HesB-like domain"/>
    <property type="match status" value="1"/>
</dbReference>
<accession>A0A4P9Y865</accession>
<dbReference type="PANTHER" id="PTHR43011:SF1">
    <property type="entry name" value="IRON-SULFUR CLUSTER ASSEMBLY 2 HOMOLOG, MITOCHONDRIAL"/>
    <property type="match status" value="1"/>
</dbReference>
<dbReference type="InterPro" id="IPR000361">
    <property type="entry name" value="ATAP_core_dom"/>
</dbReference>
<dbReference type="GO" id="GO:0051537">
    <property type="term" value="F:2 iron, 2 sulfur cluster binding"/>
    <property type="evidence" value="ECO:0007669"/>
    <property type="project" value="TreeGrafter"/>
</dbReference>
<name>A0A4P9Y865_9FUNG</name>
<dbReference type="InterPro" id="IPR035903">
    <property type="entry name" value="HesB-like_dom_sf"/>
</dbReference>
<comment type="similarity">
    <text evidence="1">Belongs to the HesB/IscA family.</text>
</comment>
<dbReference type="GO" id="GO:0051539">
    <property type="term" value="F:4 iron, 4 sulfur cluster binding"/>
    <property type="evidence" value="ECO:0007669"/>
    <property type="project" value="TreeGrafter"/>
</dbReference>
<gene>
    <name evidence="3" type="ORF">BJ684DRAFT_7133</name>
</gene>
<dbReference type="FunFam" id="2.60.300.12:FF:000013">
    <property type="entry name" value="Iron-sulfur assembly protein 2"/>
    <property type="match status" value="1"/>
</dbReference>
<dbReference type="Gene3D" id="2.60.300.12">
    <property type="entry name" value="HesB-like domain"/>
    <property type="match status" value="1"/>
</dbReference>
<feature type="domain" description="Core" evidence="2">
    <location>
        <begin position="11"/>
        <end position="93"/>
    </location>
</feature>
<dbReference type="Proteomes" id="UP000267251">
    <property type="component" value="Unassembled WGS sequence"/>
</dbReference>
<evidence type="ECO:0000313" key="3">
    <source>
        <dbReference type="EMBL" id="RKP15356.1"/>
    </source>
</evidence>
<protein>
    <recommendedName>
        <fullName evidence="2">Core domain-containing protein</fullName>
    </recommendedName>
</protein>
<feature type="non-terminal residue" evidence="3">
    <location>
        <position position="1"/>
    </location>
</feature>
<evidence type="ECO:0000256" key="1">
    <source>
        <dbReference type="ARBA" id="ARBA00006718"/>
    </source>
</evidence>
<dbReference type="OrthoDB" id="1938621at2759"/>
<evidence type="ECO:0000259" key="2">
    <source>
        <dbReference type="Pfam" id="PF01521"/>
    </source>
</evidence>
<dbReference type="InterPro" id="IPR016092">
    <property type="entry name" value="ATAP"/>
</dbReference>
<proteinExistence type="inferred from homology"/>
<dbReference type="NCBIfam" id="TIGR00049">
    <property type="entry name" value="iron-sulfur cluster assembly accessory protein"/>
    <property type="match status" value="1"/>
</dbReference>
<sequence length="99" mass="10640">KLSGILAKEPNPNAALRVLVDSGGCHGYQYRLELTQDVAPDDVILRKDGARVVVDAISLPLMTGSTVDYQEELIGSMFKIVDNPLASSTCGCDVSFEIK</sequence>
<dbReference type="GO" id="GO:0005739">
    <property type="term" value="C:mitochondrion"/>
    <property type="evidence" value="ECO:0007669"/>
    <property type="project" value="TreeGrafter"/>
</dbReference>
<keyword evidence="4" id="KW-1185">Reference proteome</keyword>
<dbReference type="AlphaFoldDB" id="A0A4P9Y865"/>
<dbReference type="Pfam" id="PF01521">
    <property type="entry name" value="Fe-S_biosyn"/>
    <property type="match status" value="1"/>
</dbReference>
<reference evidence="4" key="1">
    <citation type="journal article" date="2018" name="Nat. Microbiol.">
        <title>Leveraging single-cell genomics to expand the fungal tree of life.</title>
        <authorList>
            <person name="Ahrendt S.R."/>
            <person name="Quandt C.A."/>
            <person name="Ciobanu D."/>
            <person name="Clum A."/>
            <person name="Salamov A."/>
            <person name="Andreopoulos B."/>
            <person name="Cheng J.F."/>
            <person name="Woyke T."/>
            <person name="Pelin A."/>
            <person name="Henrissat B."/>
            <person name="Reynolds N.K."/>
            <person name="Benny G.L."/>
            <person name="Smith M.E."/>
            <person name="James T.Y."/>
            <person name="Grigoriev I.V."/>
        </authorList>
    </citation>
    <scope>NUCLEOTIDE SEQUENCE [LARGE SCALE GENOMIC DNA]</scope>
</reference>